<accession>S7V3G3</accession>
<organism evidence="7 8">
    <name type="scientific">Desulfococcus multivorans DSM 2059</name>
    <dbReference type="NCBI Taxonomy" id="1121405"/>
    <lineage>
        <taxon>Bacteria</taxon>
        <taxon>Pseudomonadati</taxon>
        <taxon>Thermodesulfobacteriota</taxon>
        <taxon>Desulfobacteria</taxon>
        <taxon>Desulfobacterales</taxon>
        <taxon>Desulfococcaceae</taxon>
        <taxon>Desulfococcus</taxon>
    </lineage>
</organism>
<dbReference type="OrthoDB" id="9805130at2"/>
<sequence>METASAVKAVLEVRGLVKAYGDTRAVDGISFAIPPGICFGLLGPNGAGKTTTIEVIEDILPLTAGEILYRGRPRTPAFKREIGVQFQHTTLLDFLTVREMLATFQAFYDIRSGIDELSALCRLEDILEQYADRISGGQKQRMLLALALVNDPKLVFLDEPSTGLDPQARRNLWDIVLDIKARGKTVVLTTHYMEEAQHLCDEVAIMDHGRIIAQGAPDALIRRHCRGTTVVLPRGVLPSSPDRLGLQWRAAGENVIVETEEINACLKTLMDRSVDLNDVIIHSPNLEDVFLKLTGRKLRD</sequence>
<dbReference type="InterPro" id="IPR003593">
    <property type="entry name" value="AAA+_ATPase"/>
</dbReference>
<protein>
    <submittedName>
        <fullName evidence="7">ABC transporter related protein</fullName>
    </submittedName>
</protein>
<comment type="caution">
    <text evidence="7">The sequence shown here is derived from an EMBL/GenBank/DDBJ whole genome shotgun (WGS) entry which is preliminary data.</text>
</comment>
<evidence type="ECO:0000313" key="7">
    <source>
        <dbReference type="EMBL" id="EPR39198.1"/>
    </source>
</evidence>
<proteinExistence type="inferred from homology"/>
<keyword evidence="8" id="KW-1185">Reference proteome</keyword>
<dbReference type="STRING" id="897.B2D07_17500"/>
<dbReference type="PROSITE" id="PS50893">
    <property type="entry name" value="ABC_TRANSPORTER_2"/>
    <property type="match status" value="1"/>
</dbReference>
<dbReference type="InterPro" id="IPR050763">
    <property type="entry name" value="ABC_transporter_ATP-binding"/>
</dbReference>
<dbReference type="PANTHER" id="PTHR42711">
    <property type="entry name" value="ABC TRANSPORTER ATP-BINDING PROTEIN"/>
    <property type="match status" value="1"/>
</dbReference>
<dbReference type="InterPro" id="IPR027417">
    <property type="entry name" value="P-loop_NTPase"/>
</dbReference>
<keyword evidence="4" id="KW-0547">Nucleotide-binding</keyword>
<dbReference type="EMBL" id="ATHJ01000091">
    <property type="protein sequence ID" value="EPR39198.1"/>
    <property type="molecule type" value="Genomic_DNA"/>
</dbReference>
<dbReference type="PANTHER" id="PTHR42711:SF5">
    <property type="entry name" value="ABC TRANSPORTER ATP-BINDING PROTEIN NATA"/>
    <property type="match status" value="1"/>
</dbReference>
<evidence type="ECO:0000256" key="2">
    <source>
        <dbReference type="ARBA" id="ARBA00022448"/>
    </source>
</evidence>
<keyword evidence="5" id="KW-0067">ATP-binding</keyword>
<evidence type="ECO:0000256" key="5">
    <source>
        <dbReference type="ARBA" id="ARBA00022840"/>
    </source>
</evidence>
<feature type="domain" description="ABC transporter" evidence="6">
    <location>
        <begin position="11"/>
        <end position="233"/>
    </location>
</feature>
<dbReference type="RefSeq" id="WP_020877459.1">
    <property type="nucleotide sequence ID" value="NZ_ATHJ01000091.1"/>
</dbReference>
<name>S7V3G3_DESML</name>
<dbReference type="SMART" id="SM00382">
    <property type="entry name" value="AAA"/>
    <property type="match status" value="1"/>
</dbReference>
<dbReference type="Proteomes" id="UP000014977">
    <property type="component" value="Unassembled WGS sequence"/>
</dbReference>
<dbReference type="eggNOG" id="COG1131">
    <property type="taxonomic scope" value="Bacteria"/>
</dbReference>
<evidence type="ECO:0000256" key="4">
    <source>
        <dbReference type="ARBA" id="ARBA00022741"/>
    </source>
</evidence>
<dbReference type="CDD" id="cd03230">
    <property type="entry name" value="ABC_DR_subfamily_A"/>
    <property type="match status" value="1"/>
</dbReference>
<evidence type="ECO:0000256" key="3">
    <source>
        <dbReference type="ARBA" id="ARBA00022458"/>
    </source>
</evidence>
<keyword evidence="2" id="KW-0813">Transport</keyword>
<evidence type="ECO:0000313" key="8">
    <source>
        <dbReference type="Proteomes" id="UP000014977"/>
    </source>
</evidence>
<dbReference type="InterPro" id="IPR017871">
    <property type="entry name" value="ABC_transporter-like_CS"/>
</dbReference>
<dbReference type="GO" id="GO:0016887">
    <property type="term" value="F:ATP hydrolysis activity"/>
    <property type="evidence" value="ECO:0007669"/>
    <property type="project" value="InterPro"/>
</dbReference>
<dbReference type="AlphaFoldDB" id="S7V3G3"/>
<dbReference type="InterPro" id="IPR003439">
    <property type="entry name" value="ABC_transporter-like_ATP-bd"/>
</dbReference>
<gene>
    <name evidence="7" type="ORF">dsmv_2702</name>
</gene>
<comment type="similarity">
    <text evidence="1">Belongs to the ABC transporter superfamily.</text>
</comment>
<dbReference type="Pfam" id="PF00005">
    <property type="entry name" value="ABC_tran"/>
    <property type="match status" value="1"/>
</dbReference>
<reference evidence="7 8" key="1">
    <citation type="journal article" date="2013" name="Genome Announc.">
        <title>Draft genome sequences for three mercury-methylating, sulfate-reducing bacteria.</title>
        <authorList>
            <person name="Brown S.D."/>
            <person name="Hurt R.A.Jr."/>
            <person name="Gilmour C.C."/>
            <person name="Elias D.A."/>
        </authorList>
    </citation>
    <scope>NUCLEOTIDE SEQUENCE [LARGE SCALE GENOMIC DNA]</scope>
    <source>
        <strain evidence="7 8">DSM 2059</strain>
    </source>
</reference>
<evidence type="ECO:0000259" key="6">
    <source>
        <dbReference type="PROSITE" id="PS50893"/>
    </source>
</evidence>
<dbReference type="SUPFAM" id="SSF52540">
    <property type="entry name" value="P-loop containing nucleoside triphosphate hydrolases"/>
    <property type="match status" value="1"/>
</dbReference>
<dbReference type="PROSITE" id="PS00211">
    <property type="entry name" value="ABC_TRANSPORTER_1"/>
    <property type="match status" value="1"/>
</dbReference>
<evidence type="ECO:0000256" key="1">
    <source>
        <dbReference type="ARBA" id="ARBA00005417"/>
    </source>
</evidence>
<dbReference type="Gene3D" id="3.40.50.300">
    <property type="entry name" value="P-loop containing nucleotide triphosphate hydrolases"/>
    <property type="match status" value="1"/>
</dbReference>
<keyword evidence="3" id="KW-0536">Nodulation</keyword>
<dbReference type="GO" id="GO:0005524">
    <property type="term" value="F:ATP binding"/>
    <property type="evidence" value="ECO:0007669"/>
    <property type="project" value="UniProtKB-KW"/>
</dbReference>
<dbReference type="PATRIC" id="fig|1121405.3.peg.2365"/>